<evidence type="ECO:0000256" key="1">
    <source>
        <dbReference type="SAM" id="SignalP"/>
    </source>
</evidence>
<dbReference type="Proteomes" id="UP000649075">
    <property type="component" value="Unassembled WGS sequence"/>
</dbReference>
<reference evidence="2 3" key="1">
    <citation type="submission" date="2020-08" db="EMBL/GenBank/DDBJ databases">
        <authorList>
            <person name="Liu C."/>
            <person name="Sun Q."/>
        </authorList>
    </citation>
    <scope>NUCLEOTIDE SEQUENCE [LARGE SCALE GENOMIC DNA]</scope>
    <source>
        <strain evidence="2 3">L34</strain>
    </source>
</reference>
<dbReference type="EMBL" id="JACRWH010000034">
    <property type="protein sequence ID" value="MBC6012709.1"/>
    <property type="molecule type" value="Genomic_DNA"/>
</dbReference>
<evidence type="ECO:0000313" key="2">
    <source>
        <dbReference type="EMBL" id="MBC6012709.1"/>
    </source>
</evidence>
<proteinExistence type="predicted"/>
<keyword evidence="1" id="KW-0732">Signal</keyword>
<feature type="signal peptide" evidence="1">
    <location>
        <begin position="1"/>
        <end position="24"/>
    </location>
</feature>
<sequence>MKYKTLLAFALVAALGFTTCSVFAEELGAKPVNQENTEVLFGDLNDNDKVVELEDGGFLYGEATVTDENDPTFEPVEYNSFDDPNSITVKDAKKIIQEGSASNFARGSNVPDSSTKTLTLKPNSHYQSSEFSGTGWRFGGYFFKASSGSGTYLRWTSYKDAGRIGNYSEAVGTKNGSLQGTVIEKNQTQYVSRGGSGMIYYTYSPLQGTYYYVVNI</sequence>
<gene>
    <name evidence="2" type="ORF">H8911_08165</name>
</gene>
<feature type="chain" id="PRO_5047327128" evidence="1">
    <location>
        <begin position="25"/>
        <end position="216"/>
    </location>
</feature>
<dbReference type="RefSeq" id="WP_186999300.1">
    <property type="nucleotide sequence ID" value="NZ_JACRWH010000034.1"/>
</dbReference>
<name>A0ABR7KJ07_9FIRM</name>
<comment type="caution">
    <text evidence="2">The sequence shown here is derived from an EMBL/GenBank/DDBJ whole genome shotgun (WGS) entry which is preliminary data.</text>
</comment>
<organism evidence="2 3">
    <name type="scientific">Holdemanella hominis</name>
    <dbReference type="NCBI Taxonomy" id="2764327"/>
    <lineage>
        <taxon>Bacteria</taxon>
        <taxon>Bacillati</taxon>
        <taxon>Bacillota</taxon>
        <taxon>Erysipelotrichia</taxon>
        <taxon>Erysipelotrichales</taxon>
        <taxon>Erysipelotrichaceae</taxon>
        <taxon>Holdemanella</taxon>
    </lineage>
</organism>
<protein>
    <submittedName>
        <fullName evidence="2">Uncharacterized protein</fullName>
    </submittedName>
</protein>
<keyword evidence="3" id="KW-1185">Reference proteome</keyword>
<evidence type="ECO:0000313" key="3">
    <source>
        <dbReference type="Proteomes" id="UP000649075"/>
    </source>
</evidence>
<accession>A0ABR7KJ07</accession>